<protein>
    <submittedName>
        <fullName evidence="1">Uncharacterized protein</fullName>
    </submittedName>
</protein>
<dbReference type="EMBL" id="JANJYJ010000007">
    <property type="protein sequence ID" value="KAK3200664.1"/>
    <property type="molecule type" value="Genomic_DNA"/>
</dbReference>
<name>A0AAE0E1P1_9ROSI</name>
<reference evidence="1" key="1">
    <citation type="journal article" date="2023" name="Plant J.">
        <title>Genome sequences and population genomics provide insights into the demographic history, inbreeding, and mutation load of two 'living fossil' tree species of Dipteronia.</title>
        <authorList>
            <person name="Feng Y."/>
            <person name="Comes H.P."/>
            <person name="Chen J."/>
            <person name="Zhu S."/>
            <person name="Lu R."/>
            <person name="Zhang X."/>
            <person name="Li P."/>
            <person name="Qiu J."/>
            <person name="Olsen K.M."/>
            <person name="Qiu Y."/>
        </authorList>
    </citation>
    <scope>NUCLEOTIDE SEQUENCE</scope>
    <source>
        <strain evidence="1">NBL</strain>
    </source>
</reference>
<evidence type="ECO:0000313" key="2">
    <source>
        <dbReference type="Proteomes" id="UP001281410"/>
    </source>
</evidence>
<keyword evidence="2" id="KW-1185">Reference proteome</keyword>
<proteinExistence type="predicted"/>
<evidence type="ECO:0000313" key="1">
    <source>
        <dbReference type="EMBL" id="KAK3200664.1"/>
    </source>
</evidence>
<dbReference type="AlphaFoldDB" id="A0AAE0E1P1"/>
<organism evidence="1 2">
    <name type="scientific">Dipteronia sinensis</name>
    <dbReference type="NCBI Taxonomy" id="43782"/>
    <lineage>
        <taxon>Eukaryota</taxon>
        <taxon>Viridiplantae</taxon>
        <taxon>Streptophyta</taxon>
        <taxon>Embryophyta</taxon>
        <taxon>Tracheophyta</taxon>
        <taxon>Spermatophyta</taxon>
        <taxon>Magnoliopsida</taxon>
        <taxon>eudicotyledons</taxon>
        <taxon>Gunneridae</taxon>
        <taxon>Pentapetalae</taxon>
        <taxon>rosids</taxon>
        <taxon>malvids</taxon>
        <taxon>Sapindales</taxon>
        <taxon>Sapindaceae</taxon>
        <taxon>Hippocastanoideae</taxon>
        <taxon>Acereae</taxon>
        <taxon>Dipteronia</taxon>
    </lineage>
</organism>
<comment type="caution">
    <text evidence="1">The sequence shown here is derived from an EMBL/GenBank/DDBJ whole genome shotgun (WGS) entry which is preliminary data.</text>
</comment>
<accession>A0AAE0E1P1</accession>
<dbReference type="Proteomes" id="UP001281410">
    <property type="component" value="Unassembled WGS sequence"/>
</dbReference>
<sequence length="273" mass="30979">MSNLTSPNKKQSTRILPASSSILTVQTKTLLAMTPALSTAPTKQSLQNLHQYHRSPSVPQVSIQILLKKFSKHIDAIAYFDTDCHNTMMNPNILPPATLKSQTSYFKAADGKIYTTNLISKNKIGIKIFPSYTIWTQVLDTSLPDKDILIGWDVYCQCKSLCILPSGIRYKRDFKSFSHIHKIFPLSEIQPPFQVIQQKLFQLCTNSHVEFTHPSPPWKNPEFFVHLPFKLNEDVNPTKATYEGHLRRPPTLACPHLVSSWLQNNVMNCSTKA</sequence>
<gene>
    <name evidence="1" type="ORF">Dsin_024079</name>
</gene>